<keyword evidence="3 7" id="KW-0694">RNA-binding</keyword>
<comment type="function">
    <text evidence="7">This is one of the proteins that bind and probably mediate the attachment of the 5S RNA into the large ribosomal subunit, where it forms part of the central protuberance.</text>
</comment>
<dbReference type="SUPFAM" id="SSF53137">
    <property type="entry name" value="Translational machinery components"/>
    <property type="match status" value="1"/>
</dbReference>
<dbReference type="AlphaFoldDB" id="A0A2H0DWH8"/>
<dbReference type="CDD" id="cd00432">
    <property type="entry name" value="Ribosomal_L18_L5e"/>
    <property type="match status" value="1"/>
</dbReference>
<accession>A0A2H0DWH8</accession>
<dbReference type="PANTHER" id="PTHR12899:SF3">
    <property type="entry name" value="LARGE RIBOSOMAL SUBUNIT PROTEIN UL18M"/>
    <property type="match status" value="1"/>
</dbReference>
<evidence type="ECO:0000313" key="9">
    <source>
        <dbReference type="EMBL" id="PIP86532.1"/>
    </source>
</evidence>
<dbReference type="PANTHER" id="PTHR12899">
    <property type="entry name" value="39S RIBOSOMAL PROTEIN L18, MITOCHONDRIAL"/>
    <property type="match status" value="1"/>
</dbReference>
<dbReference type="GO" id="GO:0022625">
    <property type="term" value="C:cytosolic large ribosomal subunit"/>
    <property type="evidence" value="ECO:0007669"/>
    <property type="project" value="TreeGrafter"/>
</dbReference>
<dbReference type="Pfam" id="PF00861">
    <property type="entry name" value="Ribosomal_L18p"/>
    <property type="match status" value="1"/>
</dbReference>
<dbReference type="InterPro" id="IPR004389">
    <property type="entry name" value="Ribosomal_uL18_bac-type"/>
</dbReference>
<evidence type="ECO:0000256" key="6">
    <source>
        <dbReference type="ARBA" id="ARBA00035197"/>
    </source>
</evidence>
<gene>
    <name evidence="7" type="primary">rplR</name>
    <name evidence="9" type="ORF">COW82_01575</name>
</gene>
<evidence type="ECO:0000256" key="7">
    <source>
        <dbReference type="HAMAP-Rule" id="MF_01337"/>
    </source>
</evidence>
<organism evidence="9 10">
    <name type="scientific">Candidatus Campbellbacteria bacterium CG22_combo_CG10-13_8_21_14_all_43_18</name>
    <dbReference type="NCBI Taxonomy" id="1974530"/>
    <lineage>
        <taxon>Bacteria</taxon>
        <taxon>Candidatus Campbelliibacteriota</taxon>
    </lineage>
</organism>
<dbReference type="NCBIfam" id="TIGR00060">
    <property type="entry name" value="L18_bact"/>
    <property type="match status" value="1"/>
</dbReference>
<keyword evidence="2 7" id="KW-0699">rRNA-binding</keyword>
<evidence type="ECO:0000256" key="3">
    <source>
        <dbReference type="ARBA" id="ARBA00022884"/>
    </source>
</evidence>
<protein>
    <recommendedName>
        <fullName evidence="6 7">Large ribosomal subunit protein uL18</fullName>
    </recommendedName>
</protein>
<evidence type="ECO:0000256" key="4">
    <source>
        <dbReference type="ARBA" id="ARBA00022980"/>
    </source>
</evidence>
<comment type="subunit">
    <text evidence="7">Part of the 50S ribosomal subunit; part of the 5S rRNA/L5/L18/L25 subcomplex. Contacts the 5S and 23S rRNAs.</text>
</comment>
<feature type="region of interest" description="Disordered" evidence="8">
    <location>
        <begin position="1"/>
        <end position="23"/>
    </location>
</feature>
<evidence type="ECO:0000256" key="1">
    <source>
        <dbReference type="ARBA" id="ARBA00007116"/>
    </source>
</evidence>
<comment type="caution">
    <text evidence="9">The sequence shown here is derived from an EMBL/GenBank/DDBJ whole genome shotgun (WGS) entry which is preliminary data.</text>
</comment>
<dbReference type="Gene3D" id="3.30.420.100">
    <property type="match status" value="1"/>
</dbReference>
<dbReference type="HAMAP" id="MF_01337_B">
    <property type="entry name" value="Ribosomal_uL18_B"/>
    <property type="match status" value="1"/>
</dbReference>
<evidence type="ECO:0000256" key="5">
    <source>
        <dbReference type="ARBA" id="ARBA00023274"/>
    </source>
</evidence>
<keyword evidence="5 7" id="KW-0687">Ribonucleoprotein</keyword>
<evidence type="ECO:0000256" key="2">
    <source>
        <dbReference type="ARBA" id="ARBA00022730"/>
    </source>
</evidence>
<name>A0A2H0DWH8_9BACT</name>
<dbReference type="GO" id="GO:0008097">
    <property type="term" value="F:5S rRNA binding"/>
    <property type="evidence" value="ECO:0007669"/>
    <property type="project" value="TreeGrafter"/>
</dbReference>
<dbReference type="Proteomes" id="UP000231276">
    <property type="component" value="Unassembled WGS sequence"/>
</dbReference>
<dbReference type="InterPro" id="IPR057268">
    <property type="entry name" value="Ribosomal_L18"/>
</dbReference>
<evidence type="ECO:0000313" key="10">
    <source>
        <dbReference type="Proteomes" id="UP000231276"/>
    </source>
</evidence>
<keyword evidence="4 7" id="KW-0689">Ribosomal protein</keyword>
<proteinExistence type="inferred from homology"/>
<dbReference type="GO" id="GO:0006412">
    <property type="term" value="P:translation"/>
    <property type="evidence" value="ECO:0007669"/>
    <property type="project" value="UniProtKB-UniRule"/>
</dbReference>
<dbReference type="InterPro" id="IPR005484">
    <property type="entry name" value="Ribosomal_uL18_bac/plant/anim"/>
</dbReference>
<dbReference type="GO" id="GO:0003735">
    <property type="term" value="F:structural constituent of ribosome"/>
    <property type="evidence" value="ECO:0007669"/>
    <property type="project" value="InterPro"/>
</dbReference>
<evidence type="ECO:0000256" key="8">
    <source>
        <dbReference type="SAM" id="MobiDB-lite"/>
    </source>
</evidence>
<comment type="similarity">
    <text evidence="1 7">Belongs to the universal ribosomal protein uL18 family.</text>
</comment>
<dbReference type="EMBL" id="PCTS01000021">
    <property type="protein sequence ID" value="PIP86532.1"/>
    <property type="molecule type" value="Genomic_DNA"/>
</dbReference>
<sequence>MKNKTKIKTEKRLNRHRRVRSKVQGTALRPRLAVFKSNNQISAQIIDDSKARTLVANTSLKAEGKTPAEKAFSVGVALAKEARSKKILKVVFDRGGYIFTGNIKKLAEGARAGGLEF</sequence>
<reference evidence="9 10" key="1">
    <citation type="submission" date="2017-09" db="EMBL/GenBank/DDBJ databases">
        <title>Depth-based differentiation of microbial function through sediment-hosted aquifers and enrichment of novel symbionts in the deep terrestrial subsurface.</title>
        <authorList>
            <person name="Probst A.J."/>
            <person name="Ladd B."/>
            <person name="Jarett J.K."/>
            <person name="Geller-Mcgrath D.E."/>
            <person name="Sieber C.M."/>
            <person name="Emerson J.B."/>
            <person name="Anantharaman K."/>
            <person name="Thomas B.C."/>
            <person name="Malmstrom R."/>
            <person name="Stieglmeier M."/>
            <person name="Klingl A."/>
            <person name="Woyke T."/>
            <person name="Ryan C.M."/>
            <person name="Banfield J.F."/>
        </authorList>
    </citation>
    <scope>NUCLEOTIDE SEQUENCE [LARGE SCALE GENOMIC DNA]</scope>
    <source>
        <strain evidence="9">CG22_combo_CG10-13_8_21_14_all_43_18</strain>
    </source>
</reference>